<keyword evidence="16" id="KW-1185">Reference proteome</keyword>
<comment type="function">
    <text evidence="9">Probable mannan synthase which consists of a 4-beta-mannosyltransferase activity on mannan using GDP-mannose. The beta-1,4-mannan product is the backbone for galactomannan synthesis by galactomannan galactosyltransferase. Galactomannan is a noncellulosic polysaccharides of plant cell wall.</text>
</comment>
<evidence type="ECO:0000256" key="6">
    <source>
        <dbReference type="ARBA" id="ARBA00023034"/>
    </source>
</evidence>
<dbReference type="GO" id="GO:0071555">
    <property type="term" value="P:cell wall organization"/>
    <property type="evidence" value="ECO:0007669"/>
    <property type="project" value="UniProtKB-KW"/>
</dbReference>
<accession>A0A815QCJ9</accession>
<dbReference type="Proteomes" id="UP000677228">
    <property type="component" value="Unassembled WGS sequence"/>
</dbReference>
<keyword evidence="7 11" id="KW-0472">Membrane</keyword>
<evidence type="ECO:0000256" key="8">
    <source>
        <dbReference type="ARBA" id="ARBA00023316"/>
    </source>
</evidence>
<evidence type="ECO:0000256" key="1">
    <source>
        <dbReference type="ARBA" id="ARBA00004653"/>
    </source>
</evidence>
<dbReference type="OrthoDB" id="72851at2759"/>
<dbReference type="GO" id="GO:0016757">
    <property type="term" value="F:glycosyltransferase activity"/>
    <property type="evidence" value="ECO:0007669"/>
    <property type="project" value="UniProtKB-KW"/>
</dbReference>
<evidence type="ECO:0000256" key="3">
    <source>
        <dbReference type="ARBA" id="ARBA00022679"/>
    </source>
</evidence>
<feature type="transmembrane region" description="Helical" evidence="11">
    <location>
        <begin position="416"/>
        <end position="443"/>
    </location>
</feature>
<feature type="transmembrane region" description="Helical" evidence="11">
    <location>
        <begin position="330"/>
        <end position="353"/>
    </location>
</feature>
<dbReference type="SUPFAM" id="SSF53448">
    <property type="entry name" value="Nucleotide-diphospho-sugar transferases"/>
    <property type="match status" value="1"/>
</dbReference>
<organism evidence="13 16">
    <name type="scientific">Didymodactylos carnosus</name>
    <dbReference type="NCBI Taxonomy" id="1234261"/>
    <lineage>
        <taxon>Eukaryota</taxon>
        <taxon>Metazoa</taxon>
        <taxon>Spiralia</taxon>
        <taxon>Gnathifera</taxon>
        <taxon>Rotifera</taxon>
        <taxon>Eurotatoria</taxon>
        <taxon>Bdelloidea</taxon>
        <taxon>Philodinida</taxon>
        <taxon>Philodinidae</taxon>
        <taxon>Didymodactylos</taxon>
    </lineage>
</organism>
<name>A0A815QCJ9_9BILA</name>
<dbReference type="EMBL" id="CAJNOK010002136">
    <property type="protein sequence ID" value="CAF0846261.1"/>
    <property type="molecule type" value="Genomic_DNA"/>
</dbReference>
<protein>
    <recommendedName>
        <fullName evidence="10">Glucomannan synthase</fullName>
    </recommendedName>
</protein>
<evidence type="ECO:0000256" key="9">
    <source>
        <dbReference type="ARBA" id="ARBA00056537"/>
    </source>
</evidence>
<dbReference type="PANTHER" id="PTHR32044:SF80">
    <property type="entry name" value="XYLOGLUCAN GLYCOSYLTRANSFERASE 2-RELATED"/>
    <property type="match status" value="1"/>
</dbReference>
<sequence>MIQLPQRLAPVCSIITPFYTLAVSITFIYALHQATLLLAYIFKPSKTKKLFTIFNNDNKTNNNDNSEYLPFVTVQLPMYNERYVAGRIIDACANFDYPSSRYEIHVLDDSTDDTGQIVDSKIKEYKQNNITIRRLSRKNRNGFKAGALQNAVSYANGHYLAIFDADFVPKKDFLKRTMPYFVSPQIAVVQTRWEHLNANYNILTRAQAMALNVHFTIEQAGRYYSNVFLQFNGTAGIHERVWRKEAIINAGGWKDDTITEDLDLSYRAQLAGYKVIFLEDVDTPAELPISINDFKSQQYRWSKGAAQTARKLVGQVLCAKQLSLFVRYHAVIHLFSSFLFLICLSQTLLLVAVESLCTEPTILILTNIVNATLLFITSYIGNSEAKRLTAQENGCQQQDQLNKNKNKSFLLDLFKFLFHFLLFLSLIQAICLHNTIAVIDGLIRKKGEFNRTPKYSVETTKCESIKLINNKRLHYQRKSIDWLALADIILSIVFILKTLHCIFYVGIWIKLGTIILYSSLAVGYSVVSVATILEVF</sequence>
<evidence type="ECO:0000256" key="7">
    <source>
        <dbReference type="ARBA" id="ARBA00023136"/>
    </source>
</evidence>
<feature type="transmembrane region" description="Helical" evidence="11">
    <location>
        <begin position="482"/>
        <end position="508"/>
    </location>
</feature>
<evidence type="ECO:0000256" key="10">
    <source>
        <dbReference type="ARBA" id="ARBA00076024"/>
    </source>
</evidence>
<reference evidence="13" key="1">
    <citation type="submission" date="2021-02" db="EMBL/GenBank/DDBJ databases">
        <authorList>
            <person name="Nowell W R."/>
        </authorList>
    </citation>
    <scope>NUCLEOTIDE SEQUENCE</scope>
</reference>
<dbReference type="EMBL" id="CAJNOQ010019953">
    <property type="protein sequence ID" value="CAF1460291.1"/>
    <property type="molecule type" value="Genomic_DNA"/>
</dbReference>
<keyword evidence="4 11" id="KW-0812">Transmembrane</keyword>
<dbReference type="EMBL" id="CAJOBA010002136">
    <property type="protein sequence ID" value="CAF3631471.1"/>
    <property type="molecule type" value="Genomic_DNA"/>
</dbReference>
<dbReference type="AlphaFoldDB" id="A0A815QCJ9"/>
<evidence type="ECO:0000256" key="11">
    <source>
        <dbReference type="SAM" id="Phobius"/>
    </source>
</evidence>
<dbReference type="InterPro" id="IPR029044">
    <property type="entry name" value="Nucleotide-diphossugar_trans"/>
</dbReference>
<evidence type="ECO:0000313" key="14">
    <source>
        <dbReference type="EMBL" id="CAF3631471.1"/>
    </source>
</evidence>
<evidence type="ECO:0000313" key="12">
    <source>
        <dbReference type="EMBL" id="CAF0846261.1"/>
    </source>
</evidence>
<proteinExistence type="predicted"/>
<evidence type="ECO:0000256" key="5">
    <source>
        <dbReference type="ARBA" id="ARBA00022989"/>
    </source>
</evidence>
<dbReference type="FunFam" id="3.90.550.10:FF:000057">
    <property type="entry name" value="Glycosyltransferase-like protein, family 2"/>
    <property type="match status" value="1"/>
</dbReference>
<dbReference type="GO" id="GO:0000139">
    <property type="term" value="C:Golgi membrane"/>
    <property type="evidence" value="ECO:0007669"/>
    <property type="project" value="UniProtKB-SubCell"/>
</dbReference>
<keyword evidence="3" id="KW-0808">Transferase</keyword>
<dbReference type="Proteomes" id="UP000682733">
    <property type="component" value="Unassembled WGS sequence"/>
</dbReference>
<dbReference type="Gene3D" id="3.90.550.10">
    <property type="entry name" value="Spore Coat Polysaccharide Biosynthesis Protein SpsA, Chain A"/>
    <property type="match status" value="1"/>
</dbReference>
<dbReference type="Proteomes" id="UP000663829">
    <property type="component" value="Unassembled WGS sequence"/>
</dbReference>
<comment type="caution">
    <text evidence="13">The sequence shown here is derived from an EMBL/GenBank/DDBJ whole genome shotgun (WGS) entry which is preliminary data.</text>
</comment>
<gene>
    <name evidence="13" type="ORF">GPM918_LOCUS35054</name>
    <name evidence="12" type="ORF">OVA965_LOCUS6907</name>
    <name evidence="15" type="ORF">SRO942_LOCUS35765</name>
    <name evidence="14" type="ORF">TMI583_LOCUS6903</name>
</gene>
<comment type="subcellular location">
    <subcellularLocation>
        <location evidence="1">Golgi apparatus membrane</location>
        <topology evidence="1">Multi-pass membrane protein</topology>
    </subcellularLocation>
</comment>
<evidence type="ECO:0000256" key="4">
    <source>
        <dbReference type="ARBA" id="ARBA00022692"/>
    </source>
</evidence>
<dbReference type="Proteomes" id="UP000681722">
    <property type="component" value="Unassembled WGS sequence"/>
</dbReference>
<evidence type="ECO:0000313" key="13">
    <source>
        <dbReference type="EMBL" id="CAF1460291.1"/>
    </source>
</evidence>
<keyword evidence="2" id="KW-0328">Glycosyltransferase</keyword>
<evidence type="ECO:0000313" key="15">
    <source>
        <dbReference type="EMBL" id="CAF4330666.1"/>
    </source>
</evidence>
<keyword evidence="8" id="KW-0961">Cell wall biogenesis/degradation</keyword>
<keyword evidence="5 11" id="KW-1133">Transmembrane helix</keyword>
<feature type="transmembrane region" description="Helical" evidence="11">
    <location>
        <begin position="18"/>
        <end position="42"/>
    </location>
</feature>
<keyword evidence="6" id="KW-0333">Golgi apparatus</keyword>
<dbReference type="Pfam" id="PF13641">
    <property type="entry name" value="Glyco_tranf_2_3"/>
    <property type="match status" value="1"/>
</dbReference>
<evidence type="ECO:0000256" key="2">
    <source>
        <dbReference type="ARBA" id="ARBA00022676"/>
    </source>
</evidence>
<evidence type="ECO:0000313" key="16">
    <source>
        <dbReference type="Proteomes" id="UP000663829"/>
    </source>
</evidence>
<dbReference type="PANTHER" id="PTHR32044">
    <property type="entry name" value="GLUCOMANNAN 4-BETA-MANNOSYLTRANSFERASE 9"/>
    <property type="match status" value="1"/>
</dbReference>
<dbReference type="EMBL" id="CAJOBC010085408">
    <property type="protein sequence ID" value="CAF4330666.1"/>
    <property type="molecule type" value="Genomic_DNA"/>
</dbReference>
<feature type="transmembrane region" description="Helical" evidence="11">
    <location>
        <begin position="514"/>
        <end position="533"/>
    </location>
</feature>